<dbReference type="Proteomes" id="UP000253426">
    <property type="component" value="Unassembled WGS sequence"/>
</dbReference>
<dbReference type="PROSITE" id="PS50198">
    <property type="entry name" value="PPIC_PPIASE_2"/>
    <property type="match status" value="1"/>
</dbReference>
<evidence type="ECO:0000313" key="5">
    <source>
        <dbReference type="Proteomes" id="UP000253426"/>
    </source>
</evidence>
<dbReference type="InterPro" id="IPR000297">
    <property type="entry name" value="PPIase_PpiC"/>
</dbReference>
<organism evidence="4 5">
    <name type="scientific">Roseimicrobium gellanilyticum</name>
    <dbReference type="NCBI Taxonomy" id="748857"/>
    <lineage>
        <taxon>Bacteria</taxon>
        <taxon>Pseudomonadati</taxon>
        <taxon>Verrucomicrobiota</taxon>
        <taxon>Verrucomicrobiia</taxon>
        <taxon>Verrucomicrobiales</taxon>
        <taxon>Verrucomicrobiaceae</taxon>
        <taxon>Roseimicrobium</taxon>
    </lineage>
</organism>
<accession>A0A366HMS1</accession>
<gene>
    <name evidence="4" type="ORF">DES53_10520</name>
</gene>
<dbReference type="PANTHER" id="PTHR47245:SF3">
    <property type="entry name" value="PEPTIDYL-PROLYL CIS-TRANS ISOMERASE, PPIC-TYPE-RELATED"/>
    <property type="match status" value="1"/>
</dbReference>
<protein>
    <submittedName>
        <fullName evidence="4">Parvulin-like peptidyl-prolyl isomerase</fullName>
    </submittedName>
</protein>
<comment type="caution">
    <text evidence="4">The sequence shown here is derived from an EMBL/GenBank/DDBJ whole genome shotgun (WGS) entry which is preliminary data.</text>
</comment>
<sequence>MKAHLLLMSLLLLPAGSLLAAPPADDLILGSVATHQVQFKDIRASLAALPKYERETAMQDPALLGQMVRSLLVQKLVLERAAKENWEQSPEITAYVARMRETAISESYLQSTCAVPETYPGQEELAAAYEISKPALLVPRSYRLAQIFISNAKDAKPGEPEKKLDEVRKMLAKPGADFPAIATAHSQETNSASRGGEIGWLTENQIQPAILSRLPALSLNAISEPVRLEDGWHILKVLDVRESFTPTLDQVRPRLVSQMRAEKARANTQAYLAELVRDNPVAVNEVAVSQLATPPTKK</sequence>
<dbReference type="OrthoDB" id="9812372at2"/>
<dbReference type="Gene3D" id="3.10.50.40">
    <property type="match status" value="1"/>
</dbReference>
<proteinExistence type="predicted"/>
<keyword evidence="2" id="KW-0732">Signal</keyword>
<feature type="domain" description="PpiC" evidence="3">
    <location>
        <begin position="139"/>
        <end position="239"/>
    </location>
</feature>
<name>A0A366HMS1_9BACT</name>
<dbReference type="InterPro" id="IPR027304">
    <property type="entry name" value="Trigger_fact/SurA_dom_sf"/>
</dbReference>
<keyword evidence="5" id="KW-1185">Reference proteome</keyword>
<dbReference type="InterPro" id="IPR050245">
    <property type="entry name" value="PrsA_foldase"/>
</dbReference>
<dbReference type="RefSeq" id="WP_113959112.1">
    <property type="nucleotide sequence ID" value="NZ_QNRR01000005.1"/>
</dbReference>
<dbReference type="SUPFAM" id="SSF54534">
    <property type="entry name" value="FKBP-like"/>
    <property type="match status" value="1"/>
</dbReference>
<dbReference type="SUPFAM" id="SSF109998">
    <property type="entry name" value="Triger factor/SurA peptide-binding domain-like"/>
    <property type="match status" value="1"/>
</dbReference>
<dbReference type="GO" id="GO:0003755">
    <property type="term" value="F:peptidyl-prolyl cis-trans isomerase activity"/>
    <property type="evidence" value="ECO:0007669"/>
    <property type="project" value="UniProtKB-KW"/>
</dbReference>
<evidence type="ECO:0000256" key="1">
    <source>
        <dbReference type="PROSITE-ProRule" id="PRU00278"/>
    </source>
</evidence>
<dbReference type="InterPro" id="IPR046357">
    <property type="entry name" value="PPIase_dom_sf"/>
</dbReference>
<keyword evidence="1" id="KW-0697">Rotamase</keyword>
<keyword evidence="1 4" id="KW-0413">Isomerase</keyword>
<dbReference type="PANTHER" id="PTHR47245">
    <property type="entry name" value="PEPTIDYLPROLYL ISOMERASE"/>
    <property type="match status" value="1"/>
</dbReference>
<evidence type="ECO:0000313" key="4">
    <source>
        <dbReference type="EMBL" id="RBP43622.1"/>
    </source>
</evidence>
<evidence type="ECO:0000259" key="3">
    <source>
        <dbReference type="PROSITE" id="PS50198"/>
    </source>
</evidence>
<evidence type="ECO:0000256" key="2">
    <source>
        <dbReference type="SAM" id="SignalP"/>
    </source>
</evidence>
<feature type="signal peptide" evidence="2">
    <location>
        <begin position="1"/>
        <end position="20"/>
    </location>
</feature>
<reference evidence="4 5" key="1">
    <citation type="submission" date="2018-06" db="EMBL/GenBank/DDBJ databases">
        <title>Genomic Encyclopedia of Type Strains, Phase IV (KMG-IV): sequencing the most valuable type-strain genomes for metagenomic binning, comparative biology and taxonomic classification.</title>
        <authorList>
            <person name="Goeker M."/>
        </authorList>
    </citation>
    <scope>NUCLEOTIDE SEQUENCE [LARGE SCALE GENOMIC DNA]</scope>
    <source>
        <strain evidence="4 5">DSM 25532</strain>
    </source>
</reference>
<dbReference type="AlphaFoldDB" id="A0A366HMS1"/>
<dbReference type="EMBL" id="QNRR01000005">
    <property type="protein sequence ID" value="RBP43622.1"/>
    <property type="molecule type" value="Genomic_DNA"/>
</dbReference>
<dbReference type="Pfam" id="PF00639">
    <property type="entry name" value="Rotamase"/>
    <property type="match status" value="1"/>
</dbReference>
<feature type="chain" id="PRO_5016901236" evidence="2">
    <location>
        <begin position="21"/>
        <end position="298"/>
    </location>
</feature>